<dbReference type="InterPro" id="IPR036977">
    <property type="entry name" value="DNA_primase_Znf_CHC2"/>
</dbReference>
<feature type="domain" description="Toprim" evidence="11">
    <location>
        <begin position="268"/>
        <end position="357"/>
    </location>
</feature>
<dbReference type="InterPro" id="IPR050219">
    <property type="entry name" value="DnaG_primase"/>
</dbReference>
<protein>
    <submittedName>
        <fullName evidence="12">DNA primase</fullName>
        <ecNumber evidence="12">2.7.7.-</ecNumber>
    </submittedName>
</protein>
<dbReference type="PROSITE" id="PS50880">
    <property type="entry name" value="TOPRIM"/>
    <property type="match status" value="1"/>
</dbReference>
<evidence type="ECO:0000256" key="8">
    <source>
        <dbReference type="ARBA" id="ARBA00022833"/>
    </source>
</evidence>
<keyword evidence="3 12" id="KW-0808">Transferase</keyword>
<evidence type="ECO:0000256" key="2">
    <source>
        <dbReference type="ARBA" id="ARBA00022515"/>
    </source>
</evidence>
<keyword evidence="2" id="KW-0639">Primosome</keyword>
<dbReference type="Proteomes" id="UP000319004">
    <property type="component" value="Chromosome"/>
</dbReference>
<dbReference type="PANTHER" id="PTHR30313:SF2">
    <property type="entry name" value="DNA PRIMASE"/>
    <property type="match status" value="1"/>
</dbReference>
<proteinExistence type="predicted"/>
<dbReference type="Pfam" id="PF13662">
    <property type="entry name" value="Toprim_4"/>
    <property type="match status" value="1"/>
</dbReference>
<dbReference type="GO" id="GO:0000428">
    <property type="term" value="C:DNA-directed RNA polymerase complex"/>
    <property type="evidence" value="ECO:0007669"/>
    <property type="project" value="UniProtKB-KW"/>
</dbReference>
<dbReference type="SMART" id="SM00400">
    <property type="entry name" value="ZnF_CHCC"/>
    <property type="match status" value="1"/>
</dbReference>
<dbReference type="PANTHER" id="PTHR30313">
    <property type="entry name" value="DNA PRIMASE"/>
    <property type="match status" value="1"/>
</dbReference>
<dbReference type="Pfam" id="PF01807">
    <property type="entry name" value="Zn_ribbon_DnaG"/>
    <property type="match status" value="1"/>
</dbReference>
<keyword evidence="13" id="KW-1185">Reference proteome</keyword>
<evidence type="ECO:0000256" key="7">
    <source>
        <dbReference type="ARBA" id="ARBA00022771"/>
    </source>
</evidence>
<evidence type="ECO:0000256" key="9">
    <source>
        <dbReference type="ARBA" id="ARBA00023163"/>
    </source>
</evidence>
<dbReference type="Gene3D" id="3.40.1360.10">
    <property type="match status" value="1"/>
</dbReference>
<dbReference type="RefSeq" id="WP_197455946.1">
    <property type="nucleotide sequence ID" value="NZ_CP037423.1"/>
</dbReference>
<dbReference type="SMART" id="SM00493">
    <property type="entry name" value="TOPRIM"/>
    <property type="match status" value="1"/>
</dbReference>
<dbReference type="GO" id="GO:0003899">
    <property type="term" value="F:DNA-directed RNA polymerase activity"/>
    <property type="evidence" value="ECO:0007669"/>
    <property type="project" value="InterPro"/>
</dbReference>
<dbReference type="InterPro" id="IPR043502">
    <property type="entry name" value="DNA/RNA_pol_sf"/>
</dbReference>
<evidence type="ECO:0000313" key="12">
    <source>
        <dbReference type="EMBL" id="QDV42497.1"/>
    </source>
</evidence>
<dbReference type="Pfam" id="PF00078">
    <property type="entry name" value="RVT_1"/>
    <property type="match status" value="1"/>
</dbReference>
<evidence type="ECO:0000256" key="5">
    <source>
        <dbReference type="ARBA" id="ARBA00022705"/>
    </source>
</evidence>
<evidence type="ECO:0000256" key="6">
    <source>
        <dbReference type="ARBA" id="ARBA00022723"/>
    </source>
</evidence>
<dbReference type="Pfam" id="PF08275">
    <property type="entry name" value="DNAG_N"/>
    <property type="match status" value="1"/>
</dbReference>
<dbReference type="SUPFAM" id="SSF57783">
    <property type="entry name" value="Zinc beta-ribbon"/>
    <property type="match status" value="1"/>
</dbReference>
<keyword evidence="8" id="KW-0862">Zinc</keyword>
<evidence type="ECO:0000256" key="3">
    <source>
        <dbReference type="ARBA" id="ARBA00022679"/>
    </source>
</evidence>
<dbReference type="InterPro" id="IPR002694">
    <property type="entry name" value="Znf_CHC2"/>
</dbReference>
<reference evidence="12 13" key="1">
    <citation type="submission" date="2019-03" db="EMBL/GenBank/DDBJ databases">
        <title>Deep-cultivation of Planctomycetes and their phenomic and genomic characterization uncovers novel biology.</title>
        <authorList>
            <person name="Wiegand S."/>
            <person name="Jogler M."/>
            <person name="Boedeker C."/>
            <person name="Pinto D."/>
            <person name="Vollmers J."/>
            <person name="Rivas-Marin E."/>
            <person name="Kohn T."/>
            <person name="Peeters S.H."/>
            <person name="Heuer A."/>
            <person name="Rast P."/>
            <person name="Oberbeckmann S."/>
            <person name="Bunk B."/>
            <person name="Jeske O."/>
            <person name="Meyerdierks A."/>
            <person name="Storesund J.E."/>
            <person name="Kallscheuer N."/>
            <person name="Luecker S."/>
            <person name="Lage O.M."/>
            <person name="Pohl T."/>
            <person name="Merkel B.J."/>
            <person name="Hornburger P."/>
            <person name="Mueller R.-W."/>
            <person name="Bruemmer F."/>
            <person name="Labrenz M."/>
            <person name="Spormann A.M."/>
            <person name="Op den Camp H."/>
            <person name="Overmann J."/>
            <person name="Amann R."/>
            <person name="Jetten M.S.M."/>
            <person name="Mascher T."/>
            <person name="Medema M.H."/>
            <person name="Devos D.P."/>
            <person name="Kaster A.-K."/>
            <person name="Ovreas L."/>
            <person name="Rohde M."/>
            <person name="Galperin M.Y."/>
            <person name="Jogler C."/>
        </authorList>
    </citation>
    <scope>NUCLEOTIDE SEQUENCE [LARGE SCALE GENOMIC DNA]</scope>
    <source>
        <strain evidence="12 13">Enr13</strain>
    </source>
</reference>
<keyword evidence="5" id="KW-0235">DNA replication</keyword>
<dbReference type="InterPro" id="IPR006171">
    <property type="entry name" value="TOPRIM_dom"/>
</dbReference>
<dbReference type="SUPFAM" id="SSF56731">
    <property type="entry name" value="DNA primase core"/>
    <property type="match status" value="1"/>
</dbReference>
<dbReference type="PROSITE" id="PS50878">
    <property type="entry name" value="RT_POL"/>
    <property type="match status" value="1"/>
</dbReference>
<evidence type="ECO:0000313" key="13">
    <source>
        <dbReference type="Proteomes" id="UP000319004"/>
    </source>
</evidence>
<name>A0A518HNZ2_9BACT</name>
<dbReference type="KEGG" id="snep:Enr13x_23450"/>
<keyword evidence="9" id="KW-0804">Transcription</keyword>
<accession>A0A518HNZ2</accession>
<dbReference type="GO" id="GO:0008270">
    <property type="term" value="F:zinc ion binding"/>
    <property type="evidence" value="ECO:0007669"/>
    <property type="project" value="UniProtKB-KW"/>
</dbReference>
<dbReference type="CDD" id="cd03364">
    <property type="entry name" value="TOPRIM_DnaG_primases"/>
    <property type="match status" value="1"/>
</dbReference>
<evidence type="ECO:0000256" key="1">
    <source>
        <dbReference type="ARBA" id="ARBA00022478"/>
    </source>
</evidence>
<dbReference type="Gene3D" id="3.90.980.10">
    <property type="entry name" value="DNA primase, catalytic core, N-terminal domain"/>
    <property type="match status" value="1"/>
</dbReference>
<evidence type="ECO:0000256" key="4">
    <source>
        <dbReference type="ARBA" id="ARBA00022695"/>
    </source>
</evidence>
<evidence type="ECO:0000259" key="11">
    <source>
        <dbReference type="PROSITE" id="PS50880"/>
    </source>
</evidence>
<dbReference type="CDD" id="cd01646">
    <property type="entry name" value="RT_Bac_retron_I"/>
    <property type="match status" value="1"/>
</dbReference>
<feature type="domain" description="Reverse transcriptase" evidence="10">
    <location>
        <begin position="538"/>
        <end position="875"/>
    </location>
</feature>
<keyword evidence="7" id="KW-0863">Zinc-finger</keyword>
<dbReference type="GO" id="GO:0006269">
    <property type="term" value="P:DNA replication, synthesis of primer"/>
    <property type="evidence" value="ECO:0007669"/>
    <property type="project" value="UniProtKB-KW"/>
</dbReference>
<dbReference type="AlphaFoldDB" id="A0A518HNZ2"/>
<dbReference type="EMBL" id="CP037423">
    <property type="protein sequence ID" value="QDV42497.1"/>
    <property type="molecule type" value="Genomic_DNA"/>
</dbReference>
<dbReference type="GO" id="GO:0005737">
    <property type="term" value="C:cytoplasm"/>
    <property type="evidence" value="ECO:0007669"/>
    <property type="project" value="TreeGrafter"/>
</dbReference>
<dbReference type="InterPro" id="IPR034151">
    <property type="entry name" value="TOPRIM_DnaG_bac"/>
</dbReference>
<dbReference type="GO" id="GO:0003677">
    <property type="term" value="F:DNA binding"/>
    <property type="evidence" value="ECO:0007669"/>
    <property type="project" value="InterPro"/>
</dbReference>
<sequence length="875" mass="98091">MGDQEIVERLRKVSLAEVAASLGLPIQRRGKRVWTNCLFHQDRKPSMALHQLPSDDWRYRCFSCGATGDVFDLVQKVDACDFRTALEKVASMAGVTLPKRRKKSEPKLNGTEVALRYYAQQTKDETRRLKEWAKERSLRPSILNEFSITYARNQKLSTTVTNREEIGALRDAQLIFQPLSTSSRQPDLEMNVPDRDAMIGDRIIFPVRDFNGVPQGYFGRTPDAQTQPRYQFTRYFPKSQVLFGLDVARKSLKMKLSANEDGDAYTELQLYIVEGATDALRLHQLGLDAVAVMGSDLSADQAKLVRILARELGAASTSLTVRLFFDGDNAGEAATRNALTKLLALLAEQALFGIEIVLPTDDDSPYRGSDPDTWLVNATKRNALRKIKKAIVSVGRFLMAYGFRCEIDEIESRWRQSAMTQRYAALRRVDNLLPKKEWKGIFGALGEDLFNTSSSSADVLSDESAWKNRLTEYLCRSGSNLTATGTGDIPRTEQESTKITHAIQIAHHFSQRREFPVDPGSWERLLGGVNVTTPYLVELLNQGAEACNVEPLLGMSVPKQSGKERLKAIPCAEQLAIQQYLLNELLGSSIQSTEFEECIPAVRSDGGVLRTTGLRSSMAVRAVCFSYQIDMEIVRNEKPPGNEGFFRPYRDCWSDFVEYLSRKVQTNNTDPFDDRPFYVARLDVRAYYDTVRRVCVDRILFDPLLEAIKSLDEPSQFAPSFRSSVTNATERAREFIDVLCQQSFGYAYVDPDSGEEKKFKNGASIGMPQGPSLSAYLGSIALFELDETVQAAVEEGESGIAYARYVDDMVLITRSKSSLDQLRAIVQKQLGLIGLELSSKVEPLPPMNAVQVLFGDNWFSALATTSIPDYESDFY</sequence>
<evidence type="ECO:0000259" key="10">
    <source>
        <dbReference type="PROSITE" id="PS50878"/>
    </source>
</evidence>
<dbReference type="InterPro" id="IPR013264">
    <property type="entry name" value="DNAG_N"/>
</dbReference>
<keyword evidence="4 12" id="KW-0548">Nucleotidyltransferase</keyword>
<dbReference type="Gene3D" id="3.90.580.10">
    <property type="entry name" value="Zinc finger, CHC2-type domain"/>
    <property type="match status" value="1"/>
</dbReference>
<keyword evidence="1" id="KW-0240">DNA-directed RNA polymerase</keyword>
<dbReference type="SUPFAM" id="SSF56672">
    <property type="entry name" value="DNA/RNA polymerases"/>
    <property type="match status" value="1"/>
</dbReference>
<dbReference type="EC" id="2.7.7.-" evidence="12"/>
<organism evidence="12 13">
    <name type="scientific">Stieleria neptunia</name>
    <dbReference type="NCBI Taxonomy" id="2527979"/>
    <lineage>
        <taxon>Bacteria</taxon>
        <taxon>Pseudomonadati</taxon>
        <taxon>Planctomycetota</taxon>
        <taxon>Planctomycetia</taxon>
        <taxon>Pirellulales</taxon>
        <taxon>Pirellulaceae</taxon>
        <taxon>Stieleria</taxon>
    </lineage>
</organism>
<dbReference type="InterPro" id="IPR000477">
    <property type="entry name" value="RT_dom"/>
</dbReference>
<dbReference type="InterPro" id="IPR037068">
    <property type="entry name" value="DNA_primase_core_N_sf"/>
</dbReference>
<keyword evidence="6" id="KW-0479">Metal-binding</keyword>
<gene>
    <name evidence="12" type="primary">dnaG_1</name>
    <name evidence="12" type="ORF">Enr13x_23450</name>
</gene>
<dbReference type="GO" id="GO:1990077">
    <property type="term" value="C:primosome complex"/>
    <property type="evidence" value="ECO:0007669"/>
    <property type="project" value="UniProtKB-KW"/>
</dbReference>